<dbReference type="InterPro" id="IPR016169">
    <property type="entry name" value="FAD-bd_PCMH_sub2"/>
</dbReference>
<dbReference type="SUPFAM" id="SSF56176">
    <property type="entry name" value="FAD-binding/transporter-associated domain-like"/>
    <property type="match status" value="1"/>
</dbReference>
<organism evidence="2 3">
    <name type="scientific">Parasponia andersonii</name>
    <name type="common">Sponia andersonii</name>
    <dbReference type="NCBI Taxonomy" id="3476"/>
    <lineage>
        <taxon>Eukaryota</taxon>
        <taxon>Viridiplantae</taxon>
        <taxon>Streptophyta</taxon>
        <taxon>Embryophyta</taxon>
        <taxon>Tracheophyta</taxon>
        <taxon>Spermatophyta</taxon>
        <taxon>Magnoliopsida</taxon>
        <taxon>eudicotyledons</taxon>
        <taxon>Gunneridae</taxon>
        <taxon>Pentapetalae</taxon>
        <taxon>rosids</taxon>
        <taxon>fabids</taxon>
        <taxon>Rosales</taxon>
        <taxon>Cannabaceae</taxon>
        <taxon>Parasponia</taxon>
    </lineage>
</organism>
<keyword evidence="3" id="KW-1185">Reference proteome</keyword>
<gene>
    <name evidence="2" type="ORF">PanWU01x14_224070</name>
</gene>
<dbReference type="Pfam" id="PF01565">
    <property type="entry name" value="FAD_binding_4"/>
    <property type="match status" value="1"/>
</dbReference>
<comment type="caution">
    <text evidence="2">The sequence shown here is derived from an EMBL/GenBank/DDBJ whole genome shotgun (WGS) entry which is preliminary data.</text>
</comment>
<dbReference type="Proteomes" id="UP000237105">
    <property type="component" value="Unassembled WGS sequence"/>
</dbReference>
<evidence type="ECO:0000313" key="2">
    <source>
        <dbReference type="EMBL" id="PON50321.1"/>
    </source>
</evidence>
<proteinExistence type="predicted"/>
<dbReference type="PANTHER" id="PTHR32448">
    <property type="entry name" value="OS08G0158400 PROTEIN"/>
    <property type="match status" value="1"/>
</dbReference>
<dbReference type="Gene3D" id="3.30.465.10">
    <property type="match status" value="1"/>
</dbReference>
<dbReference type="OrthoDB" id="407275at2759"/>
<feature type="domain" description="FAD linked oxidase N-terminal" evidence="1">
    <location>
        <begin position="7"/>
        <end position="109"/>
    </location>
</feature>
<protein>
    <submittedName>
        <fullName evidence="2">FAD linked oxidase, N-terminal</fullName>
    </submittedName>
</protein>
<evidence type="ECO:0000259" key="1">
    <source>
        <dbReference type="Pfam" id="PF01565"/>
    </source>
</evidence>
<dbReference type="Gene3D" id="3.40.462.20">
    <property type="match status" value="1"/>
</dbReference>
<evidence type="ECO:0000313" key="3">
    <source>
        <dbReference type="Proteomes" id="UP000237105"/>
    </source>
</evidence>
<sequence>MTLVCRKRSGLQLRIESGGHDYEGLSYTTSASPFLVLSPGNLRTIVVDLEKNTTWVEAGATIGELYYKIVEKSPVHGFPAGVCPMLRKYGLAADQIWKARIVDANGRVLDRKSMATVSVFSLEKRLDKDSTKLVHKWQYVSPMFDENLYVRVIVESSQDELVNRIGNDVSRLKPKDSPLEVLINRTPQPKSFFRTKSDYVKEPTSVNVMEELWKWCLEVERVALTMTPYGGKVNEI</sequence>
<reference evidence="3" key="1">
    <citation type="submission" date="2016-06" db="EMBL/GenBank/DDBJ databases">
        <title>Parallel loss of symbiosis genes in relatives of nitrogen-fixing non-legume Parasponia.</title>
        <authorList>
            <person name="Van Velzen R."/>
            <person name="Holmer R."/>
            <person name="Bu F."/>
            <person name="Rutten L."/>
            <person name="Van Zeijl A."/>
            <person name="Liu W."/>
            <person name="Santuari L."/>
            <person name="Cao Q."/>
            <person name="Sharma T."/>
            <person name="Shen D."/>
            <person name="Roswanjaya Y."/>
            <person name="Wardhani T."/>
            <person name="Kalhor M.S."/>
            <person name="Jansen J."/>
            <person name="Van den Hoogen J."/>
            <person name="Gungor B."/>
            <person name="Hartog M."/>
            <person name="Hontelez J."/>
            <person name="Verver J."/>
            <person name="Yang W.-C."/>
            <person name="Schijlen E."/>
            <person name="Repin R."/>
            <person name="Schilthuizen M."/>
            <person name="Schranz E."/>
            <person name="Heidstra R."/>
            <person name="Miyata K."/>
            <person name="Fedorova E."/>
            <person name="Kohlen W."/>
            <person name="Bisseling T."/>
            <person name="Smit S."/>
            <person name="Geurts R."/>
        </authorList>
    </citation>
    <scope>NUCLEOTIDE SEQUENCE [LARGE SCALE GENOMIC DNA]</scope>
    <source>
        <strain evidence="3">cv. WU1-14</strain>
    </source>
</reference>
<dbReference type="AlphaFoldDB" id="A0A2P5BNE8"/>
<dbReference type="InterPro" id="IPR006094">
    <property type="entry name" value="Oxid_FAD_bind_N"/>
</dbReference>
<dbReference type="EMBL" id="JXTB01000247">
    <property type="protein sequence ID" value="PON50321.1"/>
    <property type="molecule type" value="Genomic_DNA"/>
</dbReference>
<dbReference type="STRING" id="3476.A0A2P5BNE8"/>
<name>A0A2P5BNE8_PARAD</name>
<dbReference type="GO" id="GO:0050660">
    <property type="term" value="F:flavin adenine dinucleotide binding"/>
    <property type="evidence" value="ECO:0007669"/>
    <property type="project" value="InterPro"/>
</dbReference>
<accession>A0A2P5BNE8</accession>
<dbReference type="InterPro" id="IPR036318">
    <property type="entry name" value="FAD-bd_PCMH-like_sf"/>
</dbReference>